<sequence>MSPIAMSPIAMSPTGCEPPLKLPMMASLIMRIWRSRARPGDRHGDVGVVTHPMAAHTAATESIMEKGRFPATAEPTFSMIKPYPVVVVAVCASLVTDNGG</sequence>
<comment type="caution">
    <text evidence="1">The sequence shown here is derived from an EMBL/GenBank/DDBJ whole genome shotgun (WGS) entry which is preliminary data.</text>
</comment>
<proteinExistence type="predicted"/>
<keyword evidence="2" id="KW-1185">Reference proteome</keyword>
<name>A0A4R5ANP7_9ACTN</name>
<reference evidence="1 2" key="1">
    <citation type="submission" date="2019-02" db="EMBL/GenBank/DDBJ databases">
        <title>Draft genome sequences of novel Actinobacteria.</title>
        <authorList>
            <person name="Sahin N."/>
            <person name="Ay H."/>
            <person name="Saygin H."/>
        </authorList>
    </citation>
    <scope>NUCLEOTIDE SEQUENCE [LARGE SCALE GENOMIC DNA]</scope>
    <source>
        <strain evidence="1 2">8K307</strain>
    </source>
</reference>
<protein>
    <submittedName>
        <fullName evidence="1">Uncharacterized protein</fullName>
    </submittedName>
</protein>
<dbReference type="AlphaFoldDB" id="A0A4R5ANP7"/>
<gene>
    <name evidence="1" type="ORF">E1262_04010</name>
</gene>
<dbReference type="RefSeq" id="WP_132101755.1">
    <property type="nucleotide sequence ID" value="NZ_SMLB01000004.1"/>
</dbReference>
<dbReference type="Proteomes" id="UP000295217">
    <property type="component" value="Unassembled WGS sequence"/>
</dbReference>
<accession>A0A4R5ANP7</accession>
<evidence type="ECO:0000313" key="1">
    <source>
        <dbReference type="EMBL" id="TDD71902.1"/>
    </source>
</evidence>
<evidence type="ECO:0000313" key="2">
    <source>
        <dbReference type="Proteomes" id="UP000295217"/>
    </source>
</evidence>
<organism evidence="1 2">
    <name type="scientific">Jiangella aurantiaca</name>
    <dbReference type="NCBI Taxonomy" id="2530373"/>
    <lineage>
        <taxon>Bacteria</taxon>
        <taxon>Bacillati</taxon>
        <taxon>Actinomycetota</taxon>
        <taxon>Actinomycetes</taxon>
        <taxon>Jiangellales</taxon>
        <taxon>Jiangellaceae</taxon>
        <taxon>Jiangella</taxon>
    </lineage>
</organism>
<dbReference type="EMBL" id="SMLB01000004">
    <property type="protein sequence ID" value="TDD71902.1"/>
    <property type="molecule type" value="Genomic_DNA"/>
</dbReference>